<accession>A0ABQ4GRS4</accession>
<protein>
    <submittedName>
        <fullName evidence="2">Xylose isomerase</fullName>
    </submittedName>
</protein>
<dbReference type="PANTHER" id="PTHR12110">
    <property type="entry name" value="HYDROXYPYRUVATE ISOMERASE"/>
    <property type="match status" value="1"/>
</dbReference>
<dbReference type="InterPro" id="IPR036237">
    <property type="entry name" value="Xyl_isomerase-like_sf"/>
</dbReference>
<evidence type="ECO:0000313" key="2">
    <source>
        <dbReference type="EMBL" id="GIH64125.1"/>
    </source>
</evidence>
<keyword evidence="2" id="KW-0413">Isomerase</keyword>
<evidence type="ECO:0000259" key="1">
    <source>
        <dbReference type="Pfam" id="PF01261"/>
    </source>
</evidence>
<reference evidence="2 3" key="1">
    <citation type="submission" date="2021-01" db="EMBL/GenBank/DDBJ databases">
        <title>Whole genome shotgun sequence of Microbispora siamensis NBRC 104113.</title>
        <authorList>
            <person name="Komaki H."/>
            <person name="Tamura T."/>
        </authorList>
    </citation>
    <scope>NUCLEOTIDE SEQUENCE [LARGE SCALE GENOMIC DNA]</scope>
    <source>
        <strain evidence="2 3">NBRC 104113</strain>
    </source>
</reference>
<dbReference type="EMBL" id="BOOF01000029">
    <property type="protein sequence ID" value="GIH64125.1"/>
    <property type="molecule type" value="Genomic_DNA"/>
</dbReference>
<dbReference type="Gene3D" id="3.20.20.150">
    <property type="entry name" value="Divalent-metal-dependent TIM barrel enzymes"/>
    <property type="match status" value="1"/>
</dbReference>
<dbReference type="Pfam" id="PF01261">
    <property type="entry name" value="AP_endonuc_2"/>
    <property type="match status" value="1"/>
</dbReference>
<keyword evidence="3" id="KW-1185">Reference proteome</keyword>
<feature type="domain" description="Xylose isomerase-like TIM barrel" evidence="1">
    <location>
        <begin position="24"/>
        <end position="269"/>
    </location>
</feature>
<dbReference type="InterPro" id="IPR013022">
    <property type="entry name" value="Xyl_isomerase-like_TIM-brl"/>
</dbReference>
<proteinExistence type="predicted"/>
<gene>
    <name evidence="2" type="ORF">Msi02_49420</name>
</gene>
<name>A0ABQ4GRS4_9ACTN</name>
<evidence type="ECO:0000313" key="3">
    <source>
        <dbReference type="Proteomes" id="UP000660454"/>
    </source>
</evidence>
<dbReference type="InterPro" id="IPR050312">
    <property type="entry name" value="IolE/XylAMocC-like"/>
</dbReference>
<organism evidence="2 3">
    <name type="scientific">Microbispora siamensis</name>
    <dbReference type="NCBI Taxonomy" id="564413"/>
    <lineage>
        <taxon>Bacteria</taxon>
        <taxon>Bacillati</taxon>
        <taxon>Actinomycetota</taxon>
        <taxon>Actinomycetes</taxon>
        <taxon>Streptosporangiales</taxon>
        <taxon>Streptosporangiaceae</taxon>
        <taxon>Microbispora</taxon>
    </lineage>
</organism>
<dbReference type="Proteomes" id="UP000660454">
    <property type="component" value="Unassembled WGS sequence"/>
</dbReference>
<dbReference type="GO" id="GO:0016853">
    <property type="term" value="F:isomerase activity"/>
    <property type="evidence" value="ECO:0007669"/>
    <property type="project" value="UniProtKB-KW"/>
</dbReference>
<comment type="caution">
    <text evidence="2">The sequence shown here is derived from an EMBL/GenBank/DDBJ whole genome shotgun (WGS) entry which is preliminary data.</text>
</comment>
<dbReference type="SUPFAM" id="SSF51658">
    <property type="entry name" value="Xylose isomerase-like"/>
    <property type="match status" value="1"/>
</dbReference>
<sequence>MLPLPRRSPGTLDHETIRADLGSLAHAGFRHVDLVDTWLSPADLSRSERGILLDVLAELQLGLVGISVIRRSVIDPVDGPANVAHTRKSIDAAAELGAPVLSIGFHRPLTELQRQWAFWTVPGPRDDPAAYDAAVPLVADLAAYAADRGVRLSLELYEDTLLGTGAGAARLVEDVGAPNLGVNADLANLYRLPARLAETWLETFRRVLPHMNYWHVKNYRRVEVYPDGPYLAWPTDLDSGDIDYRLALGMAADAGYTGPICVEHYGGDALWSQRRGLRYLTSLLETQ</sequence>